<accession>A0A084FWE6</accession>
<gene>
    <name evidence="2" type="ORF">SAPIO_CDS10117</name>
</gene>
<keyword evidence="3" id="KW-1185">Reference proteome</keyword>
<evidence type="ECO:0000256" key="1">
    <source>
        <dbReference type="SAM" id="MobiDB-lite"/>
    </source>
</evidence>
<protein>
    <submittedName>
        <fullName evidence="2">Uncharacterized protein</fullName>
    </submittedName>
</protein>
<reference evidence="2 3" key="1">
    <citation type="journal article" date="2014" name="Genome Announc.">
        <title>Draft genome sequence of the pathogenic fungus Scedosporium apiospermum.</title>
        <authorList>
            <person name="Vandeputte P."/>
            <person name="Ghamrawi S."/>
            <person name="Rechenmann M."/>
            <person name="Iltis A."/>
            <person name="Giraud S."/>
            <person name="Fleury M."/>
            <person name="Thornton C."/>
            <person name="Delhaes L."/>
            <person name="Meyer W."/>
            <person name="Papon N."/>
            <person name="Bouchara J.P."/>
        </authorList>
    </citation>
    <scope>NUCLEOTIDE SEQUENCE [LARGE SCALE GENOMIC DNA]</scope>
    <source>
        <strain evidence="2 3">IHEM 14462</strain>
    </source>
</reference>
<feature type="region of interest" description="Disordered" evidence="1">
    <location>
        <begin position="1"/>
        <end position="23"/>
    </location>
</feature>
<dbReference type="EMBL" id="JOWA01000154">
    <property type="protein sequence ID" value="KEZ39408.1"/>
    <property type="molecule type" value="Genomic_DNA"/>
</dbReference>
<dbReference type="OMA" id="GERNWIS"/>
<evidence type="ECO:0000313" key="3">
    <source>
        <dbReference type="Proteomes" id="UP000028545"/>
    </source>
</evidence>
<organism evidence="2 3">
    <name type="scientific">Pseudallescheria apiosperma</name>
    <name type="common">Scedosporium apiospermum</name>
    <dbReference type="NCBI Taxonomy" id="563466"/>
    <lineage>
        <taxon>Eukaryota</taxon>
        <taxon>Fungi</taxon>
        <taxon>Dikarya</taxon>
        <taxon>Ascomycota</taxon>
        <taxon>Pezizomycotina</taxon>
        <taxon>Sordariomycetes</taxon>
        <taxon>Hypocreomycetidae</taxon>
        <taxon>Microascales</taxon>
        <taxon>Microascaceae</taxon>
        <taxon>Scedosporium</taxon>
    </lineage>
</organism>
<comment type="caution">
    <text evidence="2">The sequence shown here is derived from an EMBL/GenBank/DDBJ whole genome shotgun (WGS) entry which is preliminary data.</text>
</comment>
<dbReference type="Proteomes" id="UP000028545">
    <property type="component" value="Unassembled WGS sequence"/>
</dbReference>
<proteinExistence type="predicted"/>
<dbReference type="Gene3D" id="2.40.160.20">
    <property type="match status" value="1"/>
</dbReference>
<dbReference type="GeneID" id="27719281"/>
<name>A0A084FWE6_PSEDA</name>
<dbReference type="PANTHER" id="PTHR37315">
    <property type="entry name" value="UPF0311 PROTEIN BLR7842"/>
    <property type="match status" value="1"/>
</dbReference>
<evidence type="ECO:0000313" key="2">
    <source>
        <dbReference type="EMBL" id="KEZ39408.1"/>
    </source>
</evidence>
<dbReference type="HOGENOM" id="CLU_071617_0_0_1"/>
<sequence>MSTSSPYSSRVTKRKDGRTKPTSDWETNWLITISADFSKLPDASRARHHDGWQTMTSPVSEVMEDAPPSHIPTPPPSSTMSTAHDVEMETIMRARLGVPYPELLLPIPTLELDFRLAVKLRKARCMVNSGDGAAKELTVVESGTWAGSFGKGVVRVGGHDLQPSQLAEKTRARLDTAFELVTDDEPPAKLELRTRGYISYLPGALETILQGNIDDTKSYTFRMVMSLRTQDPRYAETVNLGLWIGSGVWKDDELILE</sequence>
<dbReference type="KEGG" id="sapo:SAPIO_CDS10117"/>
<feature type="compositionally biased region" description="Polar residues" evidence="1">
    <location>
        <begin position="1"/>
        <end position="10"/>
    </location>
</feature>
<dbReference type="InterPro" id="IPR020915">
    <property type="entry name" value="UPF0311"/>
</dbReference>
<dbReference type="PANTHER" id="PTHR37315:SF1">
    <property type="entry name" value="UPF0311 PROTEIN BLR7842"/>
    <property type="match status" value="1"/>
</dbReference>
<dbReference type="Pfam" id="PF11578">
    <property type="entry name" value="DUF3237"/>
    <property type="match status" value="1"/>
</dbReference>
<dbReference type="OrthoDB" id="3549121at2759"/>
<dbReference type="AlphaFoldDB" id="A0A084FWE6"/>
<dbReference type="VEuPathDB" id="FungiDB:SAPIO_CDS10117"/>
<dbReference type="RefSeq" id="XP_016639207.1">
    <property type="nucleotide sequence ID" value="XM_016783767.1"/>
</dbReference>
<feature type="region of interest" description="Disordered" evidence="1">
    <location>
        <begin position="62"/>
        <end position="81"/>
    </location>
</feature>